<reference evidence="2" key="1">
    <citation type="submission" date="2020-02" db="EMBL/GenBank/DDBJ databases">
        <authorList>
            <person name="Meier V. D."/>
        </authorList>
    </citation>
    <scope>NUCLEOTIDE SEQUENCE</scope>
    <source>
        <strain evidence="2">AVDCRST_MAG34</strain>
    </source>
</reference>
<dbReference type="InterPro" id="IPR024344">
    <property type="entry name" value="MDMPI_metal-binding"/>
</dbReference>
<organism evidence="2">
    <name type="scientific">uncultured Nocardioidaceae bacterium</name>
    <dbReference type="NCBI Taxonomy" id="253824"/>
    <lineage>
        <taxon>Bacteria</taxon>
        <taxon>Bacillati</taxon>
        <taxon>Actinomycetota</taxon>
        <taxon>Actinomycetes</taxon>
        <taxon>Propionibacteriales</taxon>
        <taxon>Nocardioidaceae</taxon>
        <taxon>environmental samples</taxon>
    </lineage>
</organism>
<evidence type="ECO:0000313" key="2">
    <source>
        <dbReference type="EMBL" id="CAA9366817.1"/>
    </source>
</evidence>
<dbReference type="Pfam" id="PF11716">
    <property type="entry name" value="MDMPI_N"/>
    <property type="match status" value="1"/>
</dbReference>
<evidence type="ECO:0000259" key="1">
    <source>
        <dbReference type="Pfam" id="PF11716"/>
    </source>
</evidence>
<dbReference type="InterPro" id="IPR034660">
    <property type="entry name" value="DinB/YfiT-like"/>
</dbReference>
<sequence length="275" mass="29587">MTEGQDRLRSLVDTWHRTASEVVVLLRSLRAEEWALPTDLPGWDVRAVACHLAHLESELAGNPQQPVAVPAAPHIRGWMGQFTEAGPLARGSWSTAQIIEELETSVRARFTALATAPPPDLAAPAPGFAATAGWSWDTLLANRCVDMWMHEQDIRRATGRPGGFDGPGAAHTVDTFLRALPFVLGKKVGAPPGTSVHLQLTGDQPRTVAVGVGPDRRGKLLDGPPHEPSVRMVLDTHAWIALAGGRRAPGDDVRVLVRGDESLGRRLLQELAVTP</sequence>
<dbReference type="AlphaFoldDB" id="A0A6J4MRI5"/>
<protein>
    <recommendedName>
        <fullName evidence="1">Mycothiol-dependent maleylpyruvate isomerase metal-binding domain-containing protein</fullName>
    </recommendedName>
</protein>
<proteinExistence type="predicted"/>
<dbReference type="NCBIfam" id="TIGR03083">
    <property type="entry name" value="maleylpyruvate isomerase family mycothiol-dependent enzyme"/>
    <property type="match status" value="1"/>
</dbReference>
<accession>A0A6J4MRI5</accession>
<dbReference type="Gene3D" id="1.20.120.450">
    <property type="entry name" value="dinb family like domain"/>
    <property type="match status" value="1"/>
</dbReference>
<dbReference type="InterPro" id="IPR017517">
    <property type="entry name" value="Maleyloyr_isom"/>
</dbReference>
<feature type="domain" description="Mycothiol-dependent maleylpyruvate isomerase metal-binding" evidence="1">
    <location>
        <begin position="19"/>
        <end position="155"/>
    </location>
</feature>
<gene>
    <name evidence="2" type="ORF">AVDCRST_MAG34-3031</name>
</gene>
<dbReference type="SUPFAM" id="SSF109854">
    <property type="entry name" value="DinB/YfiT-like putative metalloenzymes"/>
    <property type="match status" value="1"/>
</dbReference>
<name>A0A6J4MRI5_9ACTN</name>
<dbReference type="EMBL" id="CADCUI010000086">
    <property type="protein sequence ID" value="CAA9366817.1"/>
    <property type="molecule type" value="Genomic_DNA"/>
</dbReference>
<dbReference type="GO" id="GO:0046872">
    <property type="term" value="F:metal ion binding"/>
    <property type="evidence" value="ECO:0007669"/>
    <property type="project" value="InterPro"/>
</dbReference>